<feature type="transmembrane region" description="Helical" evidence="1">
    <location>
        <begin position="82"/>
        <end position="100"/>
    </location>
</feature>
<keyword evidence="1" id="KW-0812">Transmembrane</keyword>
<dbReference type="EMBL" id="JANFQO010000014">
    <property type="protein sequence ID" value="MCQ4166134.1"/>
    <property type="molecule type" value="Genomic_DNA"/>
</dbReference>
<dbReference type="Proteomes" id="UP001165498">
    <property type="component" value="Unassembled WGS sequence"/>
</dbReference>
<proteinExistence type="predicted"/>
<evidence type="ECO:0000256" key="1">
    <source>
        <dbReference type="SAM" id="Phobius"/>
    </source>
</evidence>
<dbReference type="RefSeq" id="WP_255915322.1">
    <property type="nucleotide sequence ID" value="NZ_JANFQO010000014.1"/>
</dbReference>
<keyword evidence="1" id="KW-0472">Membrane</keyword>
<sequence length="151" mass="16597">MNTQTPRDPRVDPHEWQLQEAALAQERGAAAAGDGVGLGHYRLLHRALREVPAPQLPADFAAALARRVERERLLDGRWERRLLAAMLLLLAGAGGVQLFLHGDAWLAAVHQALPALPRWGNGWGLLLGLALAWSPLSGLLQRHSRLQKVTR</sequence>
<feature type="transmembrane region" description="Helical" evidence="1">
    <location>
        <begin position="120"/>
        <end position="140"/>
    </location>
</feature>
<evidence type="ECO:0000313" key="3">
    <source>
        <dbReference type="Proteomes" id="UP001165498"/>
    </source>
</evidence>
<organism evidence="2 3">
    <name type="scientific">Tahibacter harae</name>
    <dbReference type="NCBI Taxonomy" id="2963937"/>
    <lineage>
        <taxon>Bacteria</taxon>
        <taxon>Pseudomonadati</taxon>
        <taxon>Pseudomonadota</taxon>
        <taxon>Gammaproteobacteria</taxon>
        <taxon>Lysobacterales</taxon>
        <taxon>Rhodanobacteraceae</taxon>
        <taxon>Tahibacter</taxon>
    </lineage>
</organism>
<gene>
    <name evidence="2" type="ORF">NM961_15540</name>
</gene>
<evidence type="ECO:0000313" key="2">
    <source>
        <dbReference type="EMBL" id="MCQ4166134.1"/>
    </source>
</evidence>
<keyword evidence="3" id="KW-1185">Reference proteome</keyword>
<name>A0ABT1QV24_9GAMM</name>
<comment type="caution">
    <text evidence="2">The sequence shown here is derived from an EMBL/GenBank/DDBJ whole genome shotgun (WGS) entry which is preliminary data.</text>
</comment>
<reference evidence="2" key="1">
    <citation type="submission" date="2022-07" db="EMBL/GenBank/DDBJ databases">
        <title>Tahibacter sp., a new gammaproteobacterium isolated from the silt sample collected at pig farm.</title>
        <authorList>
            <person name="Chen H."/>
        </authorList>
    </citation>
    <scope>NUCLEOTIDE SEQUENCE</scope>
    <source>
        <strain evidence="2">P2K</strain>
    </source>
</reference>
<keyword evidence="1" id="KW-1133">Transmembrane helix</keyword>
<protein>
    <submittedName>
        <fullName evidence="2">Uncharacterized protein</fullName>
    </submittedName>
</protein>
<accession>A0ABT1QV24</accession>